<dbReference type="AlphaFoldDB" id="A0A921ZUK3"/>
<reference evidence="4" key="1">
    <citation type="journal article" date="2016" name="Insect Biochem. Mol. Biol.">
        <title>Multifaceted biological insights from a draft genome sequence of the tobacco hornworm moth, Manduca sexta.</title>
        <authorList>
            <person name="Kanost M.R."/>
            <person name="Arrese E.L."/>
            <person name="Cao X."/>
            <person name="Chen Y.R."/>
            <person name="Chellapilla S."/>
            <person name="Goldsmith M.R."/>
            <person name="Grosse-Wilde E."/>
            <person name="Heckel D.G."/>
            <person name="Herndon N."/>
            <person name="Jiang H."/>
            <person name="Papanicolaou A."/>
            <person name="Qu J."/>
            <person name="Soulages J.L."/>
            <person name="Vogel H."/>
            <person name="Walters J."/>
            <person name="Waterhouse R.M."/>
            <person name="Ahn S.J."/>
            <person name="Almeida F.C."/>
            <person name="An C."/>
            <person name="Aqrawi P."/>
            <person name="Bretschneider A."/>
            <person name="Bryant W.B."/>
            <person name="Bucks S."/>
            <person name="Chao H."/>
            <person name="Chevignon G."/>
            <person name="Christen J.M."/>
            <person name="Clarke D.F."/>
            <person name="Dittmer N.T."/>
            <person name="Ferguson L.C.F."/>
            <person name="Garavelou S."/>
            <person name="Gordon K.H.J."/>
            <person name="Gunaratna R.T."/>
            <person name="Han Y."/>
            <person name="Hauser F."/>
            <person name="He Y."/>
            <person name="Heidel-Fischer H."/>
            <person name="Hirsh A."/>
            <person name="Hu Y."/>
            <person name="Jiang H."/>
            <person name="Kalra D."/>
            <person name="Klinner C."/>
            <person name="Konig C."/>
            <person name="Kovar C."/>
            <person name="Kroll A.R."/>
            <person name="Kuwar S.S."/>
            <person name="Lee S.L."/>
            <person name="Lehman R."/>
            <person name="Li K."/>
            <person name="Li Z."/>
            <person name="Liang H."/>
            <person name="Lovelace S."/>
            <person name="Lu Z."/>
            <person name="Mansfield J.H."/>
            <person name="McCulloch K.J."/>
            <person name="Mathew T."/>
            <person name="Morton B."/>
            <person name="Muzny D.M."/>
            <person name="Neunemann D."/>
            <person name="Ongeri F."/>
            <person name="Pauchet Y."/>
            <person name="Pu L.L."/>
            <person name="Pyrousis I."/>
            <person name="Rao X.J."/>
            <person name="Redding A."/>
            <person name="Roesel C."/>
            <person name="Sanchez-Gracia A."/>
            <person name="Schaack S."/>
            <person name="Shukla A."/>
            <person name="Tetreau G."/>
            <person name="Wang Y."/>
            <person name="Xiong G.H."/>
            <person name="Traut W."/>
            <person name="Walsh T.K."/>
            <person name="Worley K.C."/>
            <person name="Wu D."/>
            <person name="Wu W."/>
            <person name="Wu Y.Q."/>
            <person name="Zhang X."/>
            <person name="Zou Z."/>
            <person name="Zucker H."/>
            <person name="Briscoe A.D."/>
            <person name="Burmester T."/>
            <person name="Clem R.J."/>
            <person name="Feyereisen R."/>
            <person name="Grimmelikhuijzen C.J.P."/>
            <person name="Hamodrakas S.J."/>
            <person name="Hansson B.S."/>
            <person name="Huguet E."/>
            <person name="Jermiin L.S."/>
            <person name="Lan Q."/>
            <person name="Lehman H.K."/>
            <person name="Lorenzen M."/>
            <person name="Merzendorfer H."/>
            <person name="Michalopoulos I."/>
            <person name="Morton D.B."/>
            <person name="Muthukrishnan S."/>
            <person name="Oakeshott J.G."/>
            <person name="Palmer W."/>
            <person name="Park Y."/>
            <person name="Passarelli A.L."/>
            <person name="Rozas J."/>
            <person name="Schwartz L.M."/>
            <person name="Smith W."/>
            <person name="Southgate A."/>
            <person name="Vilcinskas A."/>
            <person name="Vogt R."/>
            <person name="Wang P."/>
            <person name="Werren J."/>
            <person name="Yu X.Q."/>
            <person name="Zhou J.J."/>
            <person name="Brown S.J."/>
            <person name="Scherer S.E."/>
            <person name="Richards S."/>
            <person name="Blissard G.W."/>
        </authorList>
    </citation>
    <scope>NUCLEOTIDE SEQUENCE</scope>
</reference>
<dbReference type="PANTHER" id="PTHR24036">
    <property type="entry name" value="SKELETOR-RELATED"/>
    <property type="match status" value="1"/>
</dbReference>
<feature type="domain" description="DM13" evidence="3">
    <location>
        <begin position="33"/>
        <end position="140"/>
    </location>
</feature>
<dbReference type="SMART" id="SM00686">
    <property type="entry name" value="DM13"/>
    <property type="match status" value="2"/>
</dbReference>
<evidence type="ECO:0000259" key="3">
    <source>
        <dbReference type="PROSITE" id="PS51549"/>
    </source>
</evidence>
<dbReference type="CDD" id="cd09631">
    <property type="entry name" value="DOMON_DOH"/>
    <property type="match status" value="1"/>
</dbReference>
<dbReference type="InterPro" id="IPR005018">
    <property type="entry name" value="DOMON_domain"/>
</dbReference>
<dbReference type="InterPro" id="IPR045266">
    <property type="entry name" value="DOH_DOMON"/>
</dbReference>
<proteinExistence type="predicted"/>
<dbReference type="PANTHER" id="PTHR24036:SF16">
    <property type="entry name" value="KNICKKOPF"/>
    <property type="match status" value="1"/>
</dbReference>
<keyword evidence="1" id="KW-0677">Repeat</keyword>
<keyword evidence="5" id="KW-1185">Reference proteome</keyword>
<name>A0A921ZUK3_MANSE</name>
<sequence>MLSEYKMLSICFLVLAIVTKDCSTQDEDGPYLGKSIGKLNSYHHQVSGEVYAVDDWTILLVNFNYDGTGDDTFFWAGDSGRPGPQGFIVPDQHGKTNVLERYYNEEVRLTLPEGKRVSRLKWFAVYDIDSQNAFGDVYVPDEFTAPAPQSVGPLAGSPAVSSKPVRFIDANTFIIPEFRYDGSGEEVYFWTGNGPQASSRGMKIPDEHGYLEPLRARTEAEVRLELPGGRAAGAVDWVSVWDAGARRSLGSVLVPDALNVPPAPRRTHPYVSALPNCRQLHRDYQMGEDEYMAFGISGSDTNSSMLGADVAVARFSGAEQRGFATDYNITALAPCVQVLGQWLGVCRDDALGGVDSNQVFTARRERGVTVVSYRRTLQPEGATYVVWAIGRLDADNEPSFHRLYPTSDVKLHLSQQPPENDCTPFTVPTAAGPLCLARHAADADARRDDRFATFRAFNRSLQWSCAPGPPGELLLAPNSSWPDVVYYHSFTHADMGGRIYIVDRHNRNIGRKNSAAQLGPYATLVPLVALSVVLAALTA</sequence>
<feature type="chain" id="PRO_5036803070" description="DM13 domain-containing protein" evidence="2">
    <location>
        <begin position="25"/>
        <end position="539"/>
    </location>
</feature>
<feature type="signal peptide" evidence="2">
    <location>
        <begin position="1"/>
        <end position="24"/>
    </location>
</feature>
<dbReference type="EMBL" id="JH669164">
    <property type="protein sequence ID" value="KAG6464427.1"/>
    <property type="molecule type" value="Genomic_DNA"/>
</dbReference>
<evidence type="ECO:0000313" key="5">
    <source>
        <dbReference type="Proteomes" id="UP000791440"/>
    </source>
</evidence>
<dbReference type="SMART" id="SM00664">
    <property type="entry name" value="DoH"/>
    <property type="match status" value="1"/>
</dbReference>
<accession>A0A921ZUK3</accession>
<gene>
    <name evidence="4" type="ORF">O3G_MSEX014504</name>
</gene>
<dbReference type="Pfam" id="PF10517">
    <property type="entry name" value="DM13"/>
    <property type="match status" value="2"/>
</dbReference>
<protein>
    <recommendedName>
        <fullName evidence="3">DM13 domain-containing protein</fullName>
    </recommendedName>
</protein>
<organism evidence="4 5">
    <name type="scientific">Manduca sexta</name>
    <name type="common">Tobacco hawkmoth</name>
    <name type="synonym">Tobacco hornworm</name>
    <dbReference type="NCBI Taxonomy" id="7130"/>
    <lineage>
        <taxon>Eukaryota</taxon>
        <taxon>Metazoa</taxon>
        <taxon>Ecdysozoa</taxon>
        <taxon>Arthropoda</taxon>
        <taxon>Hexapoda</taxon>
        <taxon>Insecta</taxon>
        <taxon>Pterygota</taxon>
        <taxon>Neoptera</taxon>
        <taxon>Endopterygota</taxon>
        <taxon>Lepidoptera</taxon>
        <taxon>Glossata</taxon>
        <taxon>Ditrysia</taxon>
        <taxon>Bombycoidea</taxon>
        <taxon>Sphingidae</taxon>
        <taxon>Sphinginae</taxon>
        <taxon>Sphingini</taxon>
        <taxon>Manduca</taxon>
    </lineage>
</organism>
<dbReference type="InterPro" id="IPR052126">
    <property type="entry name" value="Spindle_Org/Thrombomodulin"/>
</dbReference>
<feature type="domain" description="DM13" evidence="3">
    <location>
        <begin position="148"/>
        <end position="255"/>
    </location>
</feature>
<comment type="caution">
    <text evidence="4">The sequence shown here is derived from an EMBL/GenBank/DDBJ whole genome shotgun (WGS) entry which is preliminary data.</text>
</comment>
<dbReference type="Proteomes" id="UP000791440">
    <property type="component" value="Unassembled WGS sequence"/>
</dbReference>
<dbReference type="InterPro" id="IPR019545">
    <property type="entry name" value="DM13_domain"/>
</dbReference>
<keyword evidence="2" id="KW-0732">Signal</keyword>
<dbReference type="PROSITE" id="PS51549">
    <property type="entry name" value="DM13"/>
    <property type="match status" value="2"/>
</dbReference>
<evidence type="ECO:0000313" key="4">
    <source>
        <dbReference type="EMBL" id="KAG6464427.1"/>
    </source>
</evidence>
<evidence type="ECO:0000256" key="2">
    <source>
        <dbReference type="SAM" id="SignalP"/>
    </source>
</evidence>
<evidence type="ECO:0000256" key="1">
    <source>
        <dbReference type="ARBA" id="ARBA00022737"/>
    </source>
</evidence>
<reference evidence="4" key="2">
    <citation type="submission" date="2020-12" db="EMBL/GenBank/DDBJ databases">
        <authorList>
            <person name="Kanost M."/>
        </authorList>
    </citation>
    <scope>NUCLEOTIDE SEQUENCE</scope>
</reference>